<keyword evidence="5" id="KW-0067">ATP-binding</keyword>
<evidence type="ECO:0000313" key="10">
    <source>
        <dbReference type="Proteomes" id="UP000000305"/>
    </source>
</evidence>
<keyword evidence="10" id="KW-1185">Reference proteome</keyword>
<dbReference type="EMBL" id="GL732529">
    <property type="protein sequence ID" value="EFX86821.1"/>
    <property type="molecule type" value="Genomic_DNA"/>
</dbReference>
<evidence type="ECO:0000259" key="8">
    <source>
        <dbReference type="PROSITE" id="PS50862"/>
    </source>
</evidence>
<dbReference type="PhylomeDB" id="E9G1G5"/>
<dbReference type="AlphaFoldDB" id="E9G1G5"/>
<dbReference type="InterPro" id="IPR006195">
    <property type="entry name" value="aa-tRNA-synth_II"/>
</dbReference>
<dbReference type="InterPro" id="IPR045864">
    <property type="entry name" value="aa-tRNA-synth_II/BPL/LPL"/>
</dbReference>
<dbReference type="InterPro" id="IPR002312">
    <property type="entry name" value="Asp/Asn-tRNA-synth_IIb"/>
</dbReference>
<dbReference type="EC" id="6.1.1.22" evidence="2"/>
<name>E9G1G5_DAPPU</name>
<dbReference type="HOGENOM" id="CLU_004553_2_0_1"/>
<evidence type="ECO:0000256" key="1">
    <source>
        <dbReference type="ARBA" id="ARBA00008226"/>
    </source>
</evidence>
<dbReference type="FunCoup" id="E9G1G5">
    <property type="interactions" value="1222"/>
</dbReference>
<keyword evidence="7" id="KW-0030">Aminoacyl-tRNA synthetase</keyword>
<dbReference type="GO" id="GO:0005739">
    <property type="term" value="C:mitochondrion"/>
    <property type="evidence" value="ECO:0000318"/>
    <property type="project" value="GO_Central"/>
</dbReference>
<dbReference type="SUPFAM" id="SSF55681">
    <property type="entry name" value="Class II aaRS and biotin synthetases"/>
    <property type="match status" value="1"/>
</dbReference>
<dbReference type="PANTHER" id="PTHR22594:SF34">
    <property type="entry name" value="ASPARAGINE--TRNA LIGASE, MITOCHONDRIAL-RELATED"/>
    <property type="match status" value="1"/>
</dbReference>
<dbReference type="NCBIfam" id="TIGR00457">
    <property type="entry name" value="asnS"/>
    <property type="match status" value="1"/>
</dbReference>
<feature type="domain" description="Aminoacyl-transfer RNA synthetases class-II family profile" evidence="8">
    <location>
        <begin position="94"/>
        <end position="411"/>
    </location>
</feature>
<dbReference type="GO" id="GO:0006421">
    <property type="term" value="P:asparaginyl-tRNA aminoacylation"/>
    <property type="evidence" value="ECO:0000318"/>
    <property type="project" value="GO_Central"/>
</dbReference>
<dbReference type="InParanoid" id="E9G1G5"/>
<dbReference type="GO" id="GO:0004816">
    <property type="term" value="F:asparagine-tRNA ligase activity"/>
    <property type="evidence" value="ECO:0000318"/>
    <property type="project" value="GO_Central"/>
</dbReference>
<gene>
    <name evidence="9" type="ORF">DAPPUDRAFT_307813</name>
</gene>
<evidence type="ECO:0000256" key="6">
    <source>
        <dbReference type="ARBA" id="ARBA00022917"/>
    </source>
</evidence>
<dbReference type="Gene3D" id="3.30.930.10">
    <property type="entry name" value="Bira Bifunctional Protein, Domain 2"/>
    <property type="match status" value="1"/>
</dbReference>
<keyword evidence="3" id="KW-0436">Ligase</keyword>
<reference evidence="9 10" key="1">
    <citation type="journal article" date="2011" name="Science">
        <title>The ecoresponsive genome of Daphnia pulex.</title>
        <authorList>
            <person name="Colbourne J.K."/>
            <person name="Pfrender M.E."/>
            <person name="Gilbert D."/>
            <person name="Thomas W.K."/>
            <person name="Tucker A."/>
            <person name="Oakley T.H."/>
            <person name="Tokishita S."/>
            <person name="Aerts A."/>
            <person name="Arnold G.J."/>
            <person name="Basu M.K."/>
            <person name="Bauer D.J."/>
            <person name="Caceres C.E."/>
            <person name="Carmel L."/>
            <person name="Casola C."/>
            <person name="Choi J.H."/>
            <person name="Detter J.C."/>
            <person name="Dong Q."/>
            <person name="Dusheyko S."/>
            <person name="Eads B.D."/>
            <person name="Frohlich T."/>
            <person name="Geiler-Samerotte K.A."/>
            <person name="Gerlach D."/>
            <person name="Hatcher P."/>
            <person name="Jogdeo S."/>
            <person name="Krijgsveld J."/>
            <person name="Kriventseva E.V."/>
            <person name="Kultz D."/>
            <person name="Laforsch C."/>
            <person name="Lindquist E."/>
            <person name="Lopez J."/>
            <person name="Manak J.R."/>
            <person name="Muller J."/>
            <person name="Pangilinan J."/>
            <person name="Patwardhan R.P."/>
            <person name="Pitluck S."/>
            <person name="Pritham E.J."/>
            <person name="Rechtsteiner A."/>
            <person name="Rho M."/>
            <person name="Rogozin I.B."/>
            <person name="Sakarya O."/>
            <person name="Salamov A."/>
            <person name="Schaack S."/>
            <person name="Shapiro H."/>
            <person name="Shiga Y."/>
            <person name="Skalitzky C."/>
            <person name="Smith Z."/>
            <person name="Souvorov A."/>
            <person name="Sung W."/>
            <person name="Tang Z."/>
            <person name="Tsuchiya D."/>
            <person name="Tu H."/>
            <person name="Vos H."/>
            <person name="Wang M."/>
            <person name="Wolf Y.I."/>
            <person name="Yamagata H."/>
            <person name="Yamada T."/>
            <person name="Ye Y."/>
            <person name="Shaw J.R."/>
            <person name="Andrews J."/>
            <person name="Crease T.J."/>
            <person name="Tang H."/>
            <person name="Lucas S.M."/>
            <person name="Robertson H.M."/>
            <person name="Bork P."/>
            <person name="Koonin E.V."/>
            <person name="Zdobnov E.M."/>
            <person name="Grigoriev I.V."/>
            <person name="Lynch M."/>
            <person name="Boore J.L."/>
        </authorList>
    </citation>
    <scope>NUCLEOTIDE SEQUENCE [LARGE SCALE GENOMIC DNA]</scope>
</reference>
<dbReference type="eggNOG" id="KOG0554">
    <property type="taxonomic scope" value="Eukaryota"/>
</dbReference>
<comment type="similarity">
    <text evidence="1">Belongs to the class-II aminoacyl-tRNA synthetase family.</text>
</comment>
<dbReference type="OMA" id="PEMAFYD"/>
<proteinExistence type="inferred from homology"/>
<accession>E9G1G5</accession>
<dbReference type="GO" id="GO:0005524">
    <property type="term" value="F:ATP binding"/>
    <property type="evidence" value="ECO:0007669"/>
    <property type="project" value="UniProtKB-KW"/>
</dbReference>
<dbReference type="OrthoDB" id="360585at2759"/>
<keyword evidence="6" id="KW-0648">Protein biosynthesis</keyword>
<evidence type="ECO:0000313" key="9">
    <source>
        <dbReference type="EMBL" id="EFX86821.1"/>
    </source>
</evidence>
<sequence>MHISDGSVEQIQVVIPSSVCDEDCCFNSAVEISGKVVVSPKPNQPVEIQGETVKVVGKLDLQSFPFGPRKYYAPEYVRQQIHLRPKTNIYSAILRLSSLITNALQTTLIQDNFVSVFTPILTSNDCEGAGEVFLTRPASDEMCREMGGNRKLEESYFNKKVYLTVSGQLHLEAIAGGISKVFTLGPTFRSENSRSRRHLAEFRMLEAEIAFCNDLQPILSTIESLVKHSAKVILEHGALDLITVGKYYNENLEESLNEVLKSPFTTISYREAMELLLNNRDSFKTPPRDEADIGSEHELFLVKHMGGPTFLVDWPAKIKPFYMRTNNDDNSLVSCVDLLVPGVGELCGGSLRENRYDILKSRLESLNLEESLSWYLDLRKYGGSPTGGFGMGVERLISYLLKIPNVKDIVPFPRTPHNCPM</sequence>
<protein>
    <recommendedName>
        <fullName evidence="2">asparagine--tRNA ligase</fullName>
        <ecNumber evidence="2">6.1.1.22</ecNumber>
    </recommendedName>
</protein>
<dbReference type="PROSITE" id="PS50862">
    <property type="entry name" value="AA_TRNA_LIGASE_II"/>
    <property type="match status" value="1"/>
</dbReference>
<dbReference type="Proteomes" id="UP000000305">
    <property type="component" value="Unassembled WGS sequence"/>
</dbReference>
<dbReference type="InterPro" id="IPR004522">
    <property type="entry name" value="Asn-tRNA-ligase"/>
</dbReference>
<dbReference type="InterPro" id="IPR004364">
    <property type="entry name" value="Aa-tRNA-synt_II"/>
</dbReference>
<dbReference type="KEGG" id="dpx:DAPPUDRAFT_307813"/>
<dbReference type="Pfam" id="PF00152">
    <property type="entry name" value="tRNA-synt_2"/>
    <property type="match status" value="1"/>
</dbReference>
<evidence type="ECO:0000256" key="4">
    <source>
        <dbReference type="ARBA" id="ARBA00022741"/>
    </source>
</evidence>
<evidence type="ECO:0000256" key="3">
    <source>
        <dbReference type="ARBA" id="ARBA00022598"/>
    </source>
</evidence>
<dbReference type="PRINTS" id="PR01042">
    <property type="entry name" value="TRNASYNTHASP"/>
</dbReference>
<keyword evidence="4" id="KW-0547">Nucleotide-binding</keyword>
<dbReference type="STRING" id="6669.E9G1G5"/>
<evidence type="ECO:0000256" key="5">
    <source>
        <dbReference type="ARBA" id="ARBA00022840"/>
    </source>
</evidence>
<evidence type="ECO:0000256" key="7">
    <source>
        <dbReference type="ARBA" id="ARBA00023146"/>
    </source>
</evidence>
<organism evidence="9 10">
    <name type="scientific">Daphnia pulex</name>
    <name type="common">Water flea</name>
    <dbReference type="NCBI Taxonomy" id="6669"/>
    <lineage>
        <taxon>Eukaryota</taxon>
        <taxon>Metazoa</taxon>
        <taxon>Ecdysozoa</taxon>
        <taxon>Arthropoda</taxon>
        <taxon>Crustacea</taxon>
        <taxon>Branchiopoda</taxon>
        <taxon>Diplostraca</taxon>
        <taxon>Cladocera</taxon>
        <taxon>Anomopoda</taxon>
        <taxon>Daphniidae</taxon>
        <taxon>Daphnia</taxon>
    </lineage>
</organism>
<dbReference type="PANTHER" id="PTHR22594">
    <property type="entry name" value="ASPARTYL/LYSYL-TRNA SYNTHETASE"/>
    <property type="match status" value="1"/>
</dbReference>
<evidence type="ECO:0000256" key="2">
    <source>
        <dbReference type="ARBA" id="ARBA00012816"/>
    </source>
</evidence>